<dbReference type="PANTHER" id="PTHR14359:SF6">
    <property type="entry name" value="PHOSPHOPANTOTHENOYLCYSTEINE DECARBOXYLASE"/>
    <property type="match status" value="1"/>
</dbReference>
<dbReference type="GeneID" id="25735128"/>
<dbReference type="Gene3D" id="3.40.50.1950">
    <property type="entry name" value="Flavin prenyltransferase-like"/>
    <property type="match status" value="1"/>
</dbReference>
<dbReference type="PANTHER" id="PTHR14359">
    <property type="entry name" value="HOMO-OLIGOMERIC FLAVIN CONTAINING CYS DECARBOXYLASE FAMILY"/>
    <property type="match status" value="1"/>
</dbReference>
<dbReference type="RefSeq" id="XP_013904723.1">
    <property type="nucleotide sequence ID" value="XM_014049269.1"/>
</dbReference>
<name>A0A0D2LGU6_9CHLO</name>
<dbReference type="AlphaFoldDB" id="A0A0D2LGU6"/>
<dbReference type="GO" id="GO:0004633">
    <property type="term" value="F:phosphopantothenoylcysteine decarboxylase activity"/>
    <property type="evidence" value="ECO:0007669"/>
    <property type="project" value="UniProtKB-EC"/>
</dbReference>
<dbReference type="Proteomes" id="UP000054498">
    <property type="component" value="Unassembled WGS sequence"/>
</dbReference>
<keyword evidence="2" id="KW-1185">Reference proteome</keyword>
<reference evidence="1 2" key="1">
    <citation type="journal article" date="2013" name="BMC Genomics">
        <title>Reconstruction of the lipid metabolism for the microalga Monoraphidium neglectum from its genome sequence reveals characteristics suitable for biofuel production.</title>
        <authorList>
            <person name="Bogen C."/>
            <person name="Al-Dilaimi A."/>
            <person name="Albersmeier A."/>
            <person name="Wichmann J."/>
            <person name="Grundmann M."/>
            <person name="Rupp O."/>
            <person name="Lauersen K.J."/>
            <person name="Blifernez-Klassen O."/>
            <person name="Kalinowski J."/>
            <person name="Goesmann A."/>
            <person name="Mussgnug J.H."/>
            <person name="Kruse O."/>
        </authorList>
    </citation>
    <scope>NUCLEOTIDE SEQUENCE [LARGE SCALE GENOMIC DNA]</scope>
    <source>
        <strain evidence="1 2">SAG 48.87</strain>
    </source>
</reference>
<dbReference type="OrthoDB" id="1532798at2759"/>
<evidence type="ECO:0000313" key="1">
    <source>
        <dbReference type="EMBL" id="KIZ05704.1"/>
    </source>
</evidence>
<gene>
    <name evidence="1" type="ORF">MNEG_2250</name>
</gene>
<organism evidence="1 2">
    <name type="scientific">Monoraphidium neglectum</name>
    <dbReference type="NCBI Taxonomy" id="145388"/>
    <lineage>
        <taxon>Eukaryota</taxon>
        <taxon>Viridiplantae</taxon>
        <taxon>Chlorophyta</taxon>
        <taxon>core chlorophytes</taxon>
        <taxon>Chlorophyceae</taxon>
        <taxon>CS clade</taxon>
        <taxon>Sphaeropleales</taxon>
        <taxon>Selenastraceae</taxon>
        <taxon>Monoraphidium</taxon>
    </lineage>
</organism>
<dbReference type="GO" id="GO:0015937">
    <property type="term" value="P:coenzyme A biosynthetic process"/>
    <property type="evidence" value="ECO:0007669"/>
    <property type="project" value="TreeGrafter"/>
</dbReference>
<dbReference type="SUPFAM" id="SSF52507">
    <property type="entry name" value="Homo-oligomeric flavin-containing Cys decarboxylases, HFCD"/>
    <property type="match status" value="1"/>
</dbReference>
<dbReference type="GO" id="GO:0071513">
    <property type="term" value="C:phosphopantothenoylcysteine decarboxylase complex"/>
    <property type="evidence" value="ECO:0007669"/>
    <property type="project" value="TreeGrafter"/>
</dbReference>
<protein>
    <submittedName>
        <fullName evidence="1">Putative phosphopantothenoylcysteinedecarboxylase</fullName>
        <ecNumber evidence="1">4.1.1.36</ecNumber>
    </submittedName>
</protein>
<dbReference type="EMBL" id="KK100467">
    <property type="protein sequence ID" value="KIZ05704.1"/>
    <property type="molecule type" value="Genomic_DNA"/>
</dbReference>
<accession>A0A0D2LGU6</accession>
<sequence>MNTFMWESPFTKQHLEVLQKLGAQVIPPVGKRLACGDVGLGAMAAPEDIAVACIEAMGRRYGAGGRRDDEEAVAVVPAG</sequence>
<keyword evidence="1" id="KW-0456">Lyase</keyword>
<dbReference type="EC" id="4.1.1.36" evidence="1"/>
<evidence type="ECO:0000313" key="2">
    <source>
        <dbReference type="Proteomes" id="UP000054498"/>
    </source>
</evidence>
<dbReference type="KEGG" id="mng:MNEG_2250"/>
<dbReference type="STRING" id="145388.A0A0D2LGU6"/>
<dbReference type="InterPro" id="IPR036551">
    <property type="entry name" value="Flavin_trans-like"/>
</dbReference>
<dbReference type="GO" id="GO:0010181">
    <property type="term" value="F:FMN binding"/>
    <property type="evidence" value="ECO:0007669"/>
    <property type="project" value="TreeGrafter"/>
</dbReference>
<proteinExistence type="predicted"/>